<gene>
    <name evidence="2" type="ORF">M595_1991</name>
</gene>
<protein>
    <submittedName>
        <fullName evidence="2">Uncharacterized protein</fullName>
    </submittedName>
</protein>
<comment type="caution">
    <text evidence="2">The sequence shown here is derived from an EMBL/GenBank/DDBJ whole genome shotgun (WGS) entry which is preliminary data.</text>
</comment>
<feature type="compositionally biased region" description="Basic and acidic residues" evidence="1">
    <location>
        <begin position="82"/>
        <end position="98"/>
    </location>
</feature>
<reference evidence="2 3" key="1">
    <citation type="journal article" date="2013" name="Front. Microbiol.">
        <title>Comparative genomic analyses of the cyanobacterium, Lyngbya aestuarii BL J, a powerful hydrogen producer.</title>
        <authorList>
            <person name="Kothari A."/>
            <person name="Vaughn M."/>
            <person name="Garcia-Pichel F."/>
        </authorList>
    </citation>
    <scope>NUCLEOTIDE SEQUENCE [LARGE SCALE GENOMIC DNA]</scope>
    <source>
        <strain evidence="2 3">BL J</strain>
    </source>
</reference>
<dbReference type="PATRIC" id="fig|1348334.3.peg.1940"/>
<feature type="compositionally biased region" description="Basic and acidic residues" evidence="1">
    <location>
        <begin position="35"/>
        <end position="54"/>
    </location>
</feature>
<organism evidence="2 3">
    <name type="scientific">Lyngbya aestuarii BL J</name>
    <dbReference type="NCBI Taxonomy" id="1348334"/>
    <lineage>
        <taxon>Bacteria</taxon>
        <taxon>Bacillati</taxon>
        <taxon>Cyanobacteriota</taxon>
        <taxon>Cyanophyceae</taxon>
        <taxon>Oscillatoriophycideae</taxon>
        <taxon>Oscillatoriales</taxon>
        <taxon>Microcoleaceae</taxon>
        <taxon>Lyngbya</taxon>
    </lineage>
</organism>
<accession>U7QJG3</accession>
<evidence type="ECO:0000313" key="2">
    <source>
        <dbReference type="EMBL" id="ERT08028.1"/>
    </source>
</evidence>
<dbReference type="EMBL" id="AUZM01000015">
    <property type="protein sequence ID" value="ERT08028.1"/>
    <property type="molecule type" value="Genomic_DNA"/>
</dbReference>
<feature type="region of interest" description="Disordered" evidence="1">
    <location>
        <begin position="22"/>
        <end position="111"/>
    </location>
</feature>
<evidence type="ECO:0000256" key="1">
    <source>
        <dbReference type="SAM" id="MobiDB-lite"/>
    </source>
</evidence>
<sequence>MFGAGFFSSAWGYKLGREALKEITQPDVRPSNLTGKKEDGDRKAQGVKMLKEGDILANVKKRIEGKDEEPTTPPPASAQGKQKAEQKPEQKAEQKAEQKPQQQANSSAFPIVSRDEGVTLEVISASQTGSSLQLKVQLKNESDSSIRFLYSFLNVTDDKGRALSASVDDLPGQLPADSQTYVGTVSIPTALLDNANELDISLTDYPDQKLELKMSGIPIIR</sequence>
<keyword evidence="3" id="KW-1185">Reference proteome</keyword>
<dbReference type="AlphaFoldDB" id="U7QJG3"/>
<dbReference type="Proteomes" id="UP000017127">
    <property type="component" value="Unassembled WGS sequence"/>
</dbReference>
<evidence type="ECO:0000313" key="3">
    <source>
        <dbReference type="Proteomes" id="UP000017127"/>
    </source>
</evidence>
<name>U7QJG3_9CYAN</name>
<proteinExistence type="predicted"/>